<dbReference type="STRING" id="1618023.UH38_20320"/>
<gene>
    <name evidence="1" type="ORF">UH38_20320</name>
</gene>
<reference evidence="1 2" key="1">
    <citation type="submission" date="2015-02" db="EMBL/GenBank/DDBJ databases">
        <title>Draft genome of a novel marine cyanobacterium (Chroococcales) isolated from South Atlantic Ocean.</title>
        <authorList>
            <person name="Rigonato J."/>
            <person name="Alvarenga D.O."/>
            <person name="Branco L.H."/>
            <person name="Varani A.M."/>
            <person name="Brandini F.P."/>
            <person name="Fiore M.F."/>
        </authorList>
    </citation>
    <scope>NUCLEOTIDE SEQUENCE [LARGE SCALE GENOMIC DNA]</scope>
    <source>
        <strain evidence="1 2">CENA595</strain>
    </source>
</reference>
<accession>A0A0D8ZS91</accession>
<sequence length="231" mass="26075">MNYQQLELPLWSHLQSCRLAPELVDLVAVIDRAEVEISSLPPAVQMQAAGEAILQLAQLYSLRSHLLIDNWENAYRDPQVRNDFFADIVRQSMAVDLSDLMEPALPRKRRVSTLPKARDSVAGVVDKSAVLAMVEQLEANAFSSDSSLSDEELKSRALEVAYDEDISAWCDAIAQAMQQHQGKKISLWQLHQVLNISLVKVWLGLLHSQAQYQWETTGEFYREAQDIWLGG</sequence>
<comment type="caution">
    <text evidence="1">The sequence shown here is derived from an EMBL/GenBank/DDBJ whole genome shotgun (WGS) entry which is preliminary data.</text>
</comment>
<dbReference type="RefSeq" id="WP_045056514.1">
    <property type="nucleotide sequence ID" value="NZ_CAWMDP010000024.1"/>
</dbReference>
<dbReference type="PATRIC" id="fig|1618023.3.peg.2114"/>
<organism evidence="1 2">
    <name type="scientific">Aliterella atlantica CENA595</name>
    <dbReference type="NCBI Taxonomy" id="1618023"/>
    <lineage>
        <taxon>Bacteria</taxon>
        <taxon>Bacillati</taxon>
        <taxon>Cyanobacteriota</taxon>
        <taxon>Cyanophyceae</taxon>
        <taxon>Chroococcidiopsidales</taxon>
        <taxon>Aliterellaceae</taxon>
        <taxon>Aliterella</taxon>
    </lineage>
</organism>
<evidence type="ECO:0000313" key="2">
    <source>
        <dbReference type="Proteomes" id="UP000032452"/>
    </source>
</evidence>
<keyword evidence="2" id="KW-1185">Reference proteome</keyword>
<dbReference type="EMBL" id="JYON01000028">
    <property type="protein sequence ID" value="KJH70086.1"/>
    <property type="molecule type" value="Genomic_DNA"/>
</dbReference>
<dbReference type="AlphaFoldDB" id="A0A0D8ZS91"/>
<protein>
    <submittedName>
        <fullName evidence="1">Uncharacterized protein</fullName>
    </submittedName>
</protein>
<proteinExistence type="predicted"/>
<name>A0A0D8ZS91_9CYAN</name>
<dbReference type="OrthoDB" id="582303at2"/>
<dbReference type="Proteomes" id="UP000032452">
    <property type="component" value="Unassembled WGS sequence"/>
</dbReference>
<evidence type="ECO:0000313" key="1">
    <source>
        <dbReference type="EMBL" id="KJH70086.1"/>
    </source>
</evidence>